<organism evidence="3 4">
    <name type="scientific">Macrophomina phaseolina (strain MS6)</name>
    <name type="common">Charcoal rot fungus</name>
    <dbReference type="NCBI Taxonomy" id="1126212"/>
    <lineage>
        <taxon>Eukaryota</taxon>
        <taxon>Fungi</taxon>
        <taxon>Dikarya</taxon>
        <taxon>Ascomycota</taxon>
        <taxon>Pezizomycotina</taxon>
        <taxon>Dothideomycetes</taxon>
        <taxon>Dothideomycetes incertae sedis</taxon>
        <taxon>Botryosphaeriales</taxon>
        <taxon>Botryosphaeriaceae</taxon>
        <taxon>Macrophomina</taxon>
    </lineage>
</organism>
<evidence type="ECO:0000313" key="4">
    <source>
        <dbReference type="Proteomes" id="UP000007129"/>
    </source>
</evidence>
<dbReference type="HOGENOM" id="CLU_530037_0_0_1"/>
<feature type="region of interest" description="Disordered" evidence="2">
    <location>
        <begin position="185"/>
        <end position="207"/>
    </location>
</feature>
<evidence type="ECO:0000256" key="2">
    <source>
        <dbReference type="SAM" id="MobiDB-lite"/>
    </source>
</evidence>
<dbReference type="VEuPathDB" id="FungiDB:MPH_04438"/>
<feature type="region of interest" description="Disordered" evidence="2">
    <location>
        <begin position="74"/>
        <end position="156"/>
    </location>
</feature>
<accession>K2R7F3</accession>
<sequence length="514" mass="56164">MTDPVIRPAPAEDHSGPELAAYNRNFKPPLAPASRAFTGAELMALQQKMSDLGKTVQENRQRFFEFRQLNEEKCSNNGDMAGQPPKALQMTSSDTSSIALPHPPQALPTTRMPAPPADQLQPLHTSPAGSTANSPQCLRARPHHSPTTSTFPPIAAYNAGYPPTHAEAASTTTYHPLTFTPSTLLDPGNPYAQLPPISGPDPTYTPAYNNRQRVAAQQPLPPTYSYTPTLSIPTPKSTTVFNSNKLSRCPQRHHYADADAAARLRASEEAGESLVLRDLRGHARGEVLEHPLTGDRDMLFGDGEYDWEKLVLRREIAKLKAQLARLSAKVDDGAEMGGKGGAIAGAPTQPSMAEWRRKLEIHRAVLTEIKQRRAAAAELRRRTDFTKSTFGERLLRQMTMDALSSMPGRQTKHKQAPENLSPSNLIERRMAHGAGRTGLDVPGKAKPKSTEKGNPGALVAPSQDAQSKKGTMSLEELRRLPVEERLILLGKELEKNRMVLEQSGLKAKKDSPPS</sequence>
<comment type="caution">
    <text evidence="3">The sequence shown here is derived from an EMBL/GenBank/DDBJ whole genome shotgun (WGS) entry which is preliminary data.</text>
</comment>
<feature type="region of interest" description="Disordered" evidence="2">
    <location>
        <begin position="433"/>
        <end position="479"/>
    </location>
</feature>
<protein>
    <submittedName>
        <fullName evidence="3">Uncharacterized protein</fullName>
    </submittedName>
</protein>
<dbReference type="EMBL" id="AHHD01000210">
    <property type="protein sequence ID" value="EKG18306.1"/>
    <property type="molecule type" value="Genomic_DNA"/>
</dbReference>
<proteinExistence type="predicted"/>
<gene>
    <name evidence="3" type="ORF">MPH_04438</name>
</gene>
<evidence type="ECO:0000313" key="3">
    <source>
        <dbReference type="EMBL" id="EKG18306.1"/>
    </source>
</evidence>
<feature type="compositionally biased region" description="Polar residues" evidence="2">
    <location>
        <begin position="89"/>
        <end position="98"/>
    </location>
</feature>
<dbReference type="AlphaFoldDB" id="K2R7F3"/>
<keyword evidence="1" id="KW-0175">Coiled coil</keyword>
<feature type="coiled-coil region" evidence="1">
    <location>
        <begin position="309"/>
        <end position="372"/>
    </location>
</feature>
<name>K2R7F3_MACPH</name>
<evidence type="ECO:0000256" key="1">
    <source>
        <dbReference type="SAM" id="Coils"/>
    </source>
</evidence>
<reference evidence="3 4" key="1">
    <citation type="journal article" date="2012" name="BMC Genomics">
        <title>Tools to kill: Genome of one of the most destructive plant pathogenic fungi Macrophomina phaseolina.</title>
        <authorList>
            <person name="Islam M.S."/>
            <person name="Haque M.S."/>
            <person name="Islam M.M."/>
            <person name="Emdad E.M."/>
            <person name="Halim A."/>
            <person name="Hossen Q.M.M."/>
            <person name="Hossain M.Z."/>
            <person name="Ahmed B."/>
            <person name="Rahim S."/>
            <person name="Rahman M.S."/>
            <person name="Alam M.M."/>
            <person name="Hou S."/>
            <person name="Wan X."/>
            <person name="Saito J.A."/>
            <person name="Alam M."/>
        </authorList>
    </citation>
    <scope>NUCLEOTIDE SEQUENCE [LARGE SCALE GENOMIC DNA]</scope>
    <source>
        <strain evidence="3 4">MS6</strain>
    </source>
</reference>
<feature type="compositionally biased region" description="Polar residues" evidence="2">
    <location>
        <begin position="122"/>
        <end position="136"/>
    </location>
</feature>
<dbReference type="Proteomes" id="UP000007129">
    <property type="component" value="Unassembled WGS sequence"/>
</dbReference>
<dbReference type="InParanoid" id="K2R7F3"/>